<dbReference type="Proteomes" id="UP000076502">
    <property type="component" value="Unassembled WGS sequence"/>
</dbReference>
<dbReference type="EMBL" id="KQ434924">
    <property type="protein sequence ID" value="KZC11601.1"/>
    <property type="molecule type" value="Genomic_DNA"/>
</dbReference>
<gene>
    <name evidence="1" type="ORF">WN55_02883</name>
</gene>
<protein>
    <submittedName>
        <fullName evidence="1">Uncharacterized protein</fullName>
    </submittedName>
</protein>
<sequence>MLPKCTAYLKELLTVKSMVNSYKYVCNYIITGHRLARLTLIMYNINNDYRIGKRGDEKFNAGACVVWSFVYDNVRHSIGV</sequence>
<evidence type="ECO:0000313" key="2">
    <source>
        <dbReference type="Proteomes" id="UP000076502"/>
    </source>
</evidence>
<evidence type="ECO:0000313" key="1">
    <source>
        <dbReference type="EMBL" id="KZC11601.1"/>
    </source>
</evidence>
<dbReference type="AlphaFoldDB" id="A0A154PIB8"/>
<keyword evidence="2" id="KW-1185">Reference proteome</keyword>
<name>A0A154PIB8_DUFNO</name>
<reference evidence="1 2" key="1">
    <citation type="submission" date="2015-07" db="EMBL/GenBank/DDBJ databases">
        <title>The genome of Dufourea novaeangliae.</title>
        <authorList>
            <person name="Pan H."/>
            <person name="Kapheim K."/>
        </authorList>
    </citation>
    <scope>NUCLEOTIDE SEQUENCE [LARGE SCALE GENOMIC DNA]</scope>
    <source>
        <strain evidence="1">0120121106</strain>
        <tissue evidence="1">Whole body</tissue>
    </source>
</reference>
<proteinExistence type="predicted"/>
<organism evidence="1 2">
    <name type="scientific">Dufourea novaeangliae</name>
    <name type="common">Sweat bee</name>
    <dbReference type="NCBI Taxonomy" id="178035"/>
    <lineage>
        <taxon>Eukaryota</taxon>
        <taxon>Metazoa</taxon>
        <taxon>Ecdysozoa</taxon>
        <taxon>Arthropoda</taxon>
        <taxon>Hexapoda</taxon>
        <taxon>Insecta</taxon>
        <taxon>Pterygota</taxon>
        <taxon>Neoptera</taxon>
        <taxon>Endopterygota</taxon>
        <taxon>Hymenoptera</taxon>
        <taxon>Apocrita</taxon>
        <taxon>Aculeata</taxon>
        <taxon>Apoidea</taxon>
        <taxon>Anthophila</taxon>
        <taxon>Halictidae</taxon>
        <taxon>Rophitinae</taxon>
        <taxon>Dufourea</taxon>
    </lineage>
</organism>
<accession>A0A154PIB8</accession>